<dbReference type="InterPro" id="IPR026838">
    <property type="entry name" value="YheC/D"/>
</dbReference>
<proteinExistence type="predicted"/>
<gene>
    <name evidence="1" type="primary">yheD</name>
    <name evidence="1" type="ORF">GCM10011571_18620</name>
</gene>
<evidence type="ECO:0000313" key="2">
    <source>
        <dbReference type="Proteomes" id="UP000625210"/>
    </source>
</evidence>
<dbReference type="AlphaFoldDB" id="A0A8J2YE30"/>
<protein>
    <submittedName>
        <fullName evidence="1">Endospore coat-associated protein YheD</fullName>
    </submittedName>
</protein>
<evidence type="ECO:0000313" key="1">
    <source>
        <dbReference type="EMBL" id="GGE17210.1"/>
    </source>
</evidence>
<keyword evidence="2" id="KW-1185">Reference proteome</keyword>
<dbReference type="SUPFAM" id="SSF56059">
    <property type="entry name" value="Glutathione synthetase ATP-binding domain-like"/>
    <property type="match status" value="1"/>
</dbReference>
<accession>A0A8J2YE30</accession>
<reference evidence="1" key="2">
    <citation type="submission" date="2020-09" db="EMBL/GenBank/DDBJ databases">
        <authorList>
            <person name="Sun Q."/>
            <person name="Zhou Y."/>
        </authorList>
    </citation>
    <scope>NUCLEOTIDE SEQUENCE</scope>
    <source>
        <strain evidence="1">CGMCC 1.15179</strain>
    </source>
</reference>
<name>A0A8J2YE30_9BACL</name>
<dbReference type="Gene3D" id="3.30.470.20">
    <property type="entry name" value="ATP-grasp fold, B domain"/>
    <property type="match status" value="1"/>
</dbReference>
<sequence length="479" mass="54807">MGQSRVMTQVVAYRYFTPHSNLIISHTLANRLNLPTHPIWITFGSAADTAFILRSQIQRPRILLHPTLAQKLKLLGQRSLNARYDPQSRRLQLGPLLGVMMNRDPKVGETEDQPYGLMTRFFEECAQACYNKGASFTVFAPEDISLANKCIQGWTYENSKWKQTPSPLPDIVYNRLTSRRLEQQADIQQKLQQLRSQRVKIFNETFLDKKEVHELLSRDEKAKRMLPETSPYHPARLQAMLQKYQVVFLKPTNGSLGHGIIRITRADGFFICQHSEPTGTITRKFATFKEILRQLRRKVIPSKYVIQQGLDLVTYDGRPVDFRVLIQKNGYGQWRVTSCVGRIANDQQFVSNLARGGTLRKASEVLNSLPALSNKPTATMLCNTALEIAQTFERLARGHFAELGIDLVLDNWGRLWMIEMNSKPSKTDDTVVTQPVHTIRPSVNRLVDYVLYATGWPIQPPIPRKKSSKPLNKGRRKSR</sequence>
<organism evidence="1 2">
    <name type="scientific">Marinithermofilum abyssi</name>
    <dbReference type="NCBI Taxonomy" id="1571185"/>
    <lineage>
        <taxon>Bacteria</taxon>
        <taxon>Bacillati</taxon>
        <taxon>Bacillota</taxon>
        <taxon>Bacilli</taxon>
        <taxon>Bacillales</taxon>
        <taxon>Thermoactinomycetaceae</taxon>
        <taxon>Marinithermofilum</taxon>
    </lineage>
</organism>
<reference evidence="1" key="1">
    <citation type="journal article" date="2014" name="Int. J. Syst. Evol. Microbiol.">
        <title>Complete genome sequence of Corynebacterium casei LMG S-19264T (=DSM 44701T), isolated from a smear-ripened cheese.</title>
        <authorList>
            <consortium name="US DOE Joint Genome Institute (JGI-PGF)"/>
            <person name="Walter F."/>
            <person name="Albersmeier A."/>
            <person name="Kalinowski J."/>
            <person name="Ruckert C."/>
        </authorList>
    </citation>
    <scope>NUCLEOTIDE SEQUENCE</scope>
    <source>
        <strain evidence="1">CGMCC 1.15179</strain>
    </source>
</reference>
<dbReference type="Proteomes" id="UP000625210">
    <property type="component" value="Unassembled WGS sequence"/>
</dbReference>
<dbReference type="RefSeq" id="WP_188647621.1">
    <property type="nucleotide sequence ID" value="NZ_BMHQ01000006.1"/>
</dbReference>
<dbReference type="Pfam" id="PF14398">
    <property type="entry name" value="ATPgrasp_YheCD"/>
    <property type="match status" value="1"/>
</dbReference>
<comment type="caution">
    <text evidence="1">The sequence shown here is derived from an EMBL/GenBank/DDBJ whole genome shotgun (WGS) entry which is preliminary data.</text>
</comment>
<dbReference type="EMBL" id="BMHQ01000006">
    <property type="protein sequence ID" value="GGE17210.1"/>
    <property type="molecule type" value="Genomic_DNA"/>
</dbReference>